<keyword evidence="1" id="KW-0472">Membrane</keyword>
<dbReference type="AlphaFoldDB" id="A0A4S8NL97"/>
<feature type="transmembrane region" description="Helical" evidence="1">
    <location>
        <begin position="71"/>
        <end position="99"/>
    </location>
</feature>
<dbReference type="Proteomes" id="UP000307087">
    <property type="component" value="Unassembled WGS sequence"/>
</dbReference>
<feature type="transmembrane region" description="Helical" evidence="1">
    <location>
        <begin position="42"/>
        <end position="64"/>
    </location>
</feature>
<dbReference type="RefSeq" id="WP_136562044.1">
    <property type="nucleotide sequence ID" value="NZ_BAABLS010000010.1"/>
</dbReference>
<proteinExistence type="predicted"/>
<evidence type="ECO:0000313" key="3">
    <source>
        <dbReference type="Proteomes" id="UP000307087"/>
    </source>
</evidence>
<evidence type="ECO:0000256" key="1">
    <source>
        <dbReference type="SAM" id="Phobius"/>
    </source>
</evidence>
<evidence type="ECO:0000313" key="2">
    <source>
        <dbReference type="EMBL" id="THV15949.1"/>
    </source>
</evidence>
<name>A0A4S8NL97_9ACTN</name>
<dbReference type="OrthoDB" id="4774131at2"/>
<keyword evidence="3" id="KW-1185">Reference proteome</keyword>
<accession>A0A4S8NL97</accession>
<protein>
    <submittedName>
        <fullName evidence="2">Uncharacterized protein</fullName>
    </submittedName>
</protein>
<comment type="caution">
    <text evidence="2">The sequence shown here is derived from an EMBL/GenBank/DDBJ whole genome shotgun (WGS) entry which is preliminary data.</text>
</comment>
<reference evidence="2 3" key="1">
    <citation type="journal article" date="2009" name="Int. J. Syst. Evol. Microbiol.">
        <title>Nocardioides caeni sp. nov., isolated from wastewater.</title>
        <authorList>
            <person name="Yoon J.H."/>
            <person name="Kang S.J."/>
            <person name="Park S."/>
            <person name="Kim W."/>
            <person name="Oh T.K."/>
        </authorList>
    </citation>
    <scope>NUCLEOTIDE SEQUENCE [LARGE SCALE GENOMIC DNA]</scope>
    <source>
        <strain evidence="2 3">DSM 23134</strain>
    </source>
</reference>
<keyword evidence="1" id="KW-0812">Transmembrane</keyword>
<gene>
    <name evidence="2" type="ORF">E9934_06325</name>
</gene>
<organism evidence="2 3">
    <name type="scientific">Nocardioides caeni</name>
    <dbReference type="NCBI Taxonomy" id="574700"/>
    <lineage>
        <taxon>Bacteria</taxon>
        <taxon>Bacillati</taxon>
        <taxon>Actinomycetota</taxon>
        <taxon>Actinomycetes</taxon>
        <taxon>Propionibacteriales</taxon>
        <taxon>Nocardioidaceae</taxon>
        <taxon>Nocardioides</taxon>
    </lineage>
</organism>
<dbReference type="EMBL" id="STGW01000003">
    <property type="protein sequence ID" value="THV15949.1"/>
    <property type="molecule type" value="Genomic_DNA"/>
</dbReference>
<keyword evidence="1" id="KW-1133">Transmembrane helix</keyword>
<sequence>MLILLALPVIVSVAAVHRYIALYAPTNLLVRHVRTREPRWSTVGWVAAVATCLLLVADALAVAVASGAPGWLNLVLLVVAWDAIKLGVLAVLTMARAWLLGANRAWPWMPRRRPTSALGKLAQDGR</sequence>